<gene>
    <name evidence="2" type="ORF">LTR78_007334</name>
</gene>
<evidence type="ECO:0000313" key="3">
    <source>
        <dbReference type="Proteomes" id="UP001274830"/>
    </source>
</evidence>
<accession>A0AAE0TS30</accession>
<feature type="compositionally biased region" description="Low complexity" evidence="1">
    <location>
        <begin position="114"/>
        <end position="129"/>
    </location>
</feature>
<feature type="compositionally biased region" description="Polar residues" evidence="1">
    <location>
        <begin position="28"/>
        <end position="41"/>
    </location>
</feature>
<feature type="region of interest" description="Disordered" evidence="1">
    <location>
        <begin position="222"/>
        <end position="277"/>
    </location>
</feature>
<feature type="compositionally biased region" description="Pro residues" evidence="1">
    <location>
        <begin position="254"/>
        <end position="266"/>
    </location>
</feature>
<feature type="region of interest" description="Disordered" evidence="1">
    <location>
        <begin position="72"/>
        <end position="139"/>
    </location>
</feature>
<reference evidence="2" key="1">
    <citation type="submission" date="2023-07" db="EMBL/GenBank/DDBJ databases">
        <title>Black Yeasts Isolated from many extreme environments.</title>
        <authorList>
            <person name="Coleine C."/>
            <person name="Stajich J.E."/>
            <person name="Selbmann L."/>
        </authorList>
    </citation>
    <scope>NUCLEOTIDE SEQUENCE</scope>
    <source>
        <strain evidence="2">CCFEE 5485</strain>
    </source>
</reference>
<proteinExistence type="predicted"/>
<dbReference type="AlphaFoldDB" id="A0AAE0TS30"/>
<evidence type="ECO:0000313" key="2">
    <source>
        <dbReference type="EMBL" id="KAK3672748.1"/>
    </source>
</evidence>
<comment type="caution">
    <text evidence="2">The sequence shown here is derived from an EMBL/GenBank/DDBJ whole genome shotgun (WGS) entry which is preliminary data.</text>
</comment>
<feature type="compositionally biased region" description="Polar residues" evidence="1">
    <location>
        <begin position="224"/>
        <end position="233"/>
    </location>
</feature>
<protein>
    <submittedName>
        <fullName evidence="2">Uncharacterized protein</fullName>
    </submittedName>
</protein>
<feature type="region of interest" description="Disordered" evidence="1">
    <location>
        <begin position="1"/>
        <end position="55"/>
    </location>
</feature>
<keyword evidence="3" id="KW-1185">Reference proteome</keyword>
<feature type="compositionally biased region" description="Polar residues" evidence="1">
    <location>
        <begin position="72"/>
        <end position="83"/>
    </location>
</feature>
<evidence type="ECO:0000256" key="1">
    <source>
        <dbReference type="SAM" id="MobiDB-lite"/>
    </source>
</evidence>
<sequence length="543" mass="58857">MSSHTSTPTTLHTSSTPSNRPLADFFSVTPSATSSRYSQPESHYVKYSKPRERSNFSVKTLIEEETVVTPSLNRASTASTSKNAHPFGAEAFNNPRPTPPLPFVIPGDHDLKRSQSSRVAQSSAQATRAPAPTNTQTGLSRTLSTTLRSGLRRLTSTHGRGPSIEKSTIRSPTGFRADSRAYANGVPMDVANAIPIAEAQRRRAELGDQAFVRTAATARPVGVTRSQSVSKAASEQKIPRSGNSNASKKQAIPPALPAPAHVPAPAPTAKQSRRLSNASGMTTWTQFVDAGFASSPIPSTKSHSNVESWNTINILNHNLTPRTIPEKSSMLPLPLNTSKALPEEPNPAPPHNSIARARRCSCDATCMEDLYDGCVRIPDRPVSPPASVVEAIAQATRLRKADNEGEDEEDWSWSGSSIATHIPPTNQQLYHPNNETSVRASDVDEVRRLYNLKFGRPGTAGSEESEGDTTVDHRLHGSHVSILVTSYPNNDTIKSVHRRVPLPDAAGRVWEGLEVEREGWGGVVRRESVRKERQARSRVQSSA</sequence>
<dbReference type="Proteomes" id="UP001274830">
    <property type="component" value="Unassembled WGS sequence"/>
</dbReference>
<name>A0AAE0TS30_9PEZI</name>
<organism evidence="2 3">
    <name type="scientific">Recurvomyces mirabilis</name>
    <dbReference type="NCBI Taxonomy" id="574656"/>
    <lineage>
        <taxon>Eukaryota</taxon>
        <taxon>Fungi</taxon>
        <taxon>Dikarya</taxon>
        <taxon>Ascomycota</taxon>
        <taxon>Pezizomycotina</taxon>
        <taxon>Dothideomycetes</taxon>
        <taxon>Dothideomycetidae</taxon>
        <taxon>Mycosphaerellales</taxon>
        <taxon>Teratosphaeriaceae</taxon>
        <taxon>Recurvomyces</taxon>
    </lineage>
</organism>
<feature type="compositionally biased region" description="Low complexity" evidence="1">
    <location>
        <begin position="1"/>
        <end position="18"/>
    </location>
</feature>
<dbReference type="EMBL" id="JAUTXT010000030">
    <property type="protein sequence ID" value="KAK3672748.1"/>
    <property type="molecule type" value="Genomic_DNA"/>
</dbReference>